<proteinExistence type="predicted"/>
<organism evidence="1 2">
    <name type="scientific">Lupinus albus</name>
    <name type="common">White lupine</name>
    <name type="synonym">Lupinus termis</name>
    <dbReference type="NCBI Taxonomy" id="3870"/>
    <lineage>
        <taxon>Eukaryota</taxon>
        <taxon>Viridiplantae</taxon>
        <taxon>Streptophyta</taxon>
        <taxon>Embryophyta</taxon>
        <taxon>Tracheophyta</taxon>
        <taxon>Spermatophyta</taxon>
        <taxon>Magnoliopsida</taxon>
        <taxon>eudicotyledons</taxon>
        <taxon>Gunneridae</taxon>
        <taxon>Pentapetalae</taxon>
        <taxon>rosids</taxon>
        <taxon>fabids</taxon>
        <taxon>Fabales</taxon>
        <taxon>Fabaceae</taxon>
        <taxon>Papilionoideae</taxon>
        <taxon>50 kb inversion clade</taxon>
        <taxon>genistoids sensu lato</taxon>
        <taxon>core genistoids</taxon>
        <taxon>Genisteae</taxon>
        <taxon>Lupinus</taxon>
    </lineage>
</organism>
<reference evidence="2" key="1">
    <citation type="journal article" date="2020" name="Nat. Commun.">
        <title>Genome sequence of the cluster root forming white lupin.</title>
        <authorList>
            <person name="Hufnagel B."/>
            <person name="Marques A."/>
            <person name="Soriano A."/>
            <person name="Marques L."/>
            <person name="Divol F."/>
            <person name="Doumas P."/>
            <person name="Sallet E."/>
            <person name="Mancinotti D."/>
            <person name="Carrere S."/>
            <person name="Marande W."/>
            <person name="Arribat S."/>
            <person name="Keller J."/>
            <person name="Huneau C."/>
            <person name="Blein T."/>
            <person name="Aime D."/>
            <person name="Laguerre M."/>
            <person name="Taylor J."/>
            <person name="Schubert V."/>
            <person name="Nelson M."/>
            <person name="Geu-Flores F."/>
            <person name="Crespi M."/>
            <person name="Gallardo-Guerrero K."/>
            <person name="Delaux P.-M."/>
            <person name="Salse J."/>
            <person name="Berges H."/>
            <person name="Guyot R."/>
            <person name="Gouzy J."/>
            <person name="Peret B."/>
        </authorList>
    </citation>
    <scope>NUCLEOTIDE SEQUENCE [LARGE SCALE GENOMIC DNA]</scope>
    <source>
        <strain evidence="2">cv. Amiga</strain>
    </source>
</reference>
<evidence type="ECO:0000313" key="2">
    <source>
        <dbReference type="Proteomes" id="UP000447434"/>
    </source>
</evidence>
<evidence type="ECO:0000313" key="1">
    <source>
        <dbReference type="EMBL" id="KAE9604255.1"/>
    </source>
</evidence>
<comment type="caution">
    <text evidence="1">The sequence shown here is derived from an EMBL/GenBank/DDBJ whole genome shotgun (WGS) entry which is preliminary data.</text>
</comment>
<name>A0A6A4PRG6_LUPAL</name>
<dbReference type="EMBL" id="WOCE01000011">
    <property type="protein sequence ID" value="KAE9604255.1"/>
    <property type="molecule type" value="Genomic_DNA"/>
</dbReference>
<gene>
    <name evidence="1" type="ORF">Lalb_Chr11g0069421</name>
</gene>
<protein>
    <submittedName>
        <fullName evidence="1">Uncharacterized protein</fullName>
    </submittedName>
</protein>
<accession>A0A6A4PRG6</accession>
<keyword evidence="2" id="KW-1185">Reference proteome</keyword>
<dbReference type="Proteomes" id="UP000447434">
    <property type="component" value="Chromosome 11"/>
</dbReference>
<sequence>MINVRLQSLTNLPFTISLHLNLNASNNPNEFTKAHLTSSSKTFSSYPRAGNMI</sequence>
<dbReference type="AlphaFoldDB" id="A0A6A4PRG6"/>